<keyword evidence="6" id="KW-0012">Acyltransferase</keyword>
<gene>
    <name evidence="17" type="ORF">WA026_001769</name>
</gene>
<dbReference type="InterPro" id="IPR000182">
    <property type="entry name" value="GNAT_dom"/>
</dbReference>
<comment type="catalytic activity">
    <reaction evidence="9">
        <text>N-terminal L-methionyl-L-leucyl-[protein] + acetyl-CoA = N-terminal N(alpha)-acetyl-L-methionyl-L-leucyl-[protein] + CoA + H(+)</text>
        <dbReference type="Rhea" id="RHEA:50520"/>
        <dbReference type="Rhea" id="RHEA-COMP:12711"/>
        <dbReference type="Rhea" id="RHEA-COMP:12712"/>
        <dbReference type="ChEBI" id="CHEBI:15378"/>
        <dbReference type="ChEBI" id="CHEBI:57287"/>
        <dbReference type="ChEBI" id="CHEBI:57288"/>
        <dbReference type="ChEBI" id="CHEBI:133377"/>
        <dbReference type="ChEBI" id="CHEBI:133378"/>
        <dbReference type="EC" id="2.3.1.256"/>
    </reaction>
</comment>
<evidence type="ECO:0000256" key="10">
    <source>
        <dbReference type="ARBA" id="ARBA00052207"/>
    </source>
</evidence>
<dbReference type="EC" id="2.3.1.256" evidence="13"/>
<evidence type="ECO:0000256" key="4">
    <source>
        <dbReference type="ARBA" id="ARBA00022679"/>
    </source>
</evidence>
<keyword evidence="5" id="KW-0539">Nucleus</keyword>
<evidence type="ECO:0000256" key="6">
    <source>
        <dbReference type="ARBA" id="ARBA00023315"/>
    </source>
</evidence>
<feature type="domain" description="N-acetyltransferase" evidence="16">
    <location>
        <begin position="215"/>
        <end position="364"/>
    </location>
</feature>
<comment type="catalytic activity">
    <reaction evidence="12">
        <text>N-terminal L-methionyl-L-tryptophyl-[protein] + acetyl-CoA = N-terminal N(alpha)-acetyl-L-methionyl-L-tryptophyl-[protein] + CoA + H(+)</text>
        <dbReference type="Rhea" id="RHEA:50560"/>
        <dbReference type="Rhea" id="RHEA-COMP:12724"/>
        <dbReference type="Rhea" id="RHEA-COMP:12725"/>
        <dbReference type="ChEBI" id="CHEBI:15378"/>
        <dbReference type="ChEBI" id="CHEBI:57287"/>
        <dbReference type="ChEBI" id="CHEBI:57288"/>
        <dbReference type="ChEBI" id="CHEBI:133386"/>
        <dbReference type="ChEBI" id="CHEBI:133387"/>
        <dbReference type="EC" id="2.3.1.256"/>
    </reaction>
</comment>
<dbReference type="InterPro" id="IPR016181">
    <property type="entry name" value="Acyl_CoA_acyltransferase"/>
</dbReference>
<evidence type="ECO:0000256" key="9">
    <source>
        <dbReference type="ARBA" id="ARBA00051225"/>
    </source>
</evidence>
<name>A0AAW1UST1_9CUCU</name>
<dbReference type="GO" id="GO:0031417">
    <property type="term" value="C:NatC complex"/>
    <property type="evidence" value="ECO:0007669"/>
    <property type="project" value="UniProtKB-ARBA"/>
</dbReference>
<dbReference type="SUPFAM" id="SSF55729">
    <property type="entry name" value="Acyl-CoA N-acyltransferases (Nat)"/>
    <property type="match status" value="1"/>
</dbReference>
<dbReference type="PANTHER" id="PTHR45896:SF1">
    <property type="entry name" value="N-ALPHA-ACETYLTRANSFERASE 30"/>
    <property type="match status" value="1"/>
</dbReference>
<evidence type="ECO:0000256" key="12">
    <source>
        <dbReference type="ARBA" id="ARBA00052477"/>
    </source>
</evidence>
<evidence type="ECO:0000256" key="1">
    <source>
        <dbReference type="ARBA" id="ARBA00004123"/>
    </source>
</evidence>
<evidence type="ECO:0000256" key="3">
    <source>
        <dbReference type="ARBA" id="ARBA00022490"/>
    </source>
</evidence>
<dbReference type="InterPro" id="IPR044542">
    <property type="entry name" value="NAA30-like"/>
</dbReference>
<evidence type="ECO:0000259" key="16">
    <source>
        <dbReference type="PROSITE" id="PS51186"/>
    </source>
</evidence>
<evidence type="ECO:0000256" key="13">
    <source>
        <dbReference type="ARBA" id="ARBA00066994"/>
    </source>
</evidence>
<evidence type="ECO:0000313" key="17">
    <source>
        <dbReference type="EMBL" id="KAK9883593.1"/>
    </source>
</evidence>
<dbReference type="FunFam" id="3.40.630.30:FF:000010">
    <property type="entry name" value="Putative N-alpha-acetyltransferase 30"/>
    <property type="match status" value="1"/>
</dbReference>
<organism evidence="17 18">
    <name type="scientific">Henosepilachna vigintioctopunctata</name>
    <dbReference type="NCBI Taxonomy" id="420089"/>
    <lineage>
        <taxon>Eukaryota</taxon>
        <taxon>Metazoa</taxon>
        <taxon>Ecdysozoa</taxon>
        <taxon>Arthropoda</taxon>
        <taxon>Hexapoda</taxon>
        <taxon>Insecta</taxon>
        <taxon>Pterygota</taxon>
        <taxon>Neoptera</taxon>
        <taxon>Endopterygota</taxon>
        <taxon>Coleoptera</taxon>
        <taxon>Polyphaga</taxon>
        <taxon>Cucujiformia</taxon>
        <taxon>Coccinelloidea</taxon>
        <taxon>Coccinellidae</taxon>
        <taxon>Epilachninae</taxon>
        <taxon>Epilachnini</taxon>
        <taxon>Henosepilachna</taxon>
    </lineage>
</organism>
<dbReference type="EMBL" id="JARQZJ010000091">
    <property type="protein sequence ID" value="KAK9883593.1"/>
    <property type="molecule type" value="Genomic_DNA"/>
</dbReference>
<dbReference type="PANTHER" id="PTHR45896">
    <property type="entry name" value="N-ALPHA-ACETYLTRANSFERASE 30"/>
    <property type="match status" value="1"/>
</dbReference>
<dbReference type="AlphaFoldDB" id="A0AAW1UST1"/>
<keyword evidence="4" id="KW-0808">Transferase</keyword>
<evidence type="ECO:0000256" key="8">
    <source>
        <dbReference type="ARBA" id="ARBA00050754"/>
    </source>
</evidence>
<evidence type="ECO:0000256" key="2">
    <source>
        <dbReference type="ARBA" id="ARBA00004496"/>
    </source>
</evidence>
<reference evidence="17 18" key="1">
    <citation type="submission" date="2023-03" db="EMBL/GenBank/DDBJ databases">
        <title>Genome insight into feeding habits of ladybird beetles.</title>
        <authorList>
            <person name="Li H.-S."/>
            <person name="Huang Y.-H."/>
            <person name="Pang H."/>
        </authorList>
    </citation>
    <scope>NUCLEOTIDE SEQUENCE [LARGE SCALE GENOMIC DNA]</scope>
    <source>
        <strain evidence="17">SYSU_2023b</strain>
        <tissue evidence="17">Whole body</tissue>
    </source>
</reference>
<evidence type="ECO:0000313" key="18">
    <source>
        <dbReference type="Proteomes" id="UP001431783"/>
    </source>
</evidence>
<keyword evidence="18" id="KW-1185">Reference proteome</keyword>
<evidence type="ECO:0000256" key="14">
    <source>
        <dbReference type="ARBA" id="ARBA00076746"/>
    </source>
</evidence>
<evidence type="ECO:0000256" key="5">
    <source>
        <dbReference type="ARBA" id="ARBA00023242"/>
    </source>
</evidence>
<evidence type="ECO:0000256" key="11">
    <source>
        <dbReference type="ARBA" id="ARBA00052362"/>
    </source>
</evidence>
<evidence type="ECO:0000256" key="7">
    <source>
        <dbReference type="ARBA" id="ARBA00024025"/>
    </source>
</evidence>
<dbReference type="CDD" id="cd04301">
    <property type="entry name" value="NAT_SF"/>
    <property type="match status" value="1"/>
</dbReference>
<keyword evidence="3" id="KW-0963">Cytoplasm</keyword>
<accession>A0AAW1UST1</accession>
<dbReference type="Proteomes" id="UP001431783">
    <property type="component" value="Unassembled WGS sequence"/>
</dbReference>
<comment type="similarity">
    <text evidence="7">Belongs to the acetyltransferase family. MAK3 subfamily.</text>
</comment>
<evidence type="ECO:0000256" key="15">
    <source>
        <dbReference type="ARBA" id="ARBA00078622"/>
    </source>
</evidence>
<dbReference type="Gene3D" id="3.40.630.30">
    <property type="match status" value="1"/>
</dbReference>
<comment type="catalytic activity">
    <reaction evidence="11">
        <text>N-terminal L-methionyl-L-phenylalanyl-[protein] + acetyl-CoA = N-terminal N(alpha)-acetyl-L-methionyl-L-phenylalanyl-[protein] + CoA + H(+)</text>
        <dbReference type="Rhea" id="RHEA:50528"/>
        <dbReference type="Rhea" id="RHEA-COMP:12715"/>
        <dbReference type="Rhea" id="RHEA-COMP:12716"/>
        <dbReference type="ChEBI" id="CHEBI:15378"/>
        <dbReference type="ChEBI" id="CHEBI:57287"/>
        <dbReference type="ChEBI" id="CHEBI:57288"/>
        <dbReference type="ChEBI" id="CHEBI:133382"/>
        <dbReference type="ChEBI" id="CHEBI:133383"/>
        <dbReference type="EC" id="2.3.1.256"/>
    </reaction>
</comment>
<comment type="catalytic activity">
    <reaction evidence="8">
        <text>N-terminal L-methionyl-L-isoleucyl-[protein] + acetyl-CoA = N-terminal N(alpha)-acetyl-L-methionyl-L-isoleucyl-[protein] + CoA + H(+)</text>
        <dbReference type="Rhea" id="RHEA:50524"/>
        <dbReference type="Rhea" id="RHEA-COMP:12713"/>
        <dbReference type="Rhea" id="RHEA-COMP:12714"/>
        <dbReference type="ChEBI" id="CHEBI:15378"/>
        <dbReference type="ChEBI" id="CHEBI:57287"/>
        <dbReference type="ChEBI" id="CHEBI:57288"/>
        <dbReference type="ChEBI" id="CHEBI:133379"/>
        <dbReference type="ChEBI" id="CHEBI:133380"/>
        <dbReference type="EC" id="2.3.1.256"/>
    </reaction>
</comment>
<dbReference type="GO" id="GO:0005634">
    <property type="term" value="C:nucleus"/>
    <property type="evidence" value="ECO:0007669"/>
    <property type="project" value="UniProtKB-SubCell"/>
</dbReference>
<proteinExistence type="inferred from homology"/>
<comment type="caution">
    <text evidence="17">The sequence shown here is derived from an EMBL/GenBank/DDBJ whole genome shotgun (WGS) entry which is preliminary data.</text>
</comment>
<comment type="catalytic activity">
    <reaction evidence="10">
        <text>N-terminal L-methionyl-L-tyrosyl-[protein] + acetyl-CoA = N-terminal N(alpha)-acetyl-L-methionyl-L-tyrosyl-[protein] + CoA + H(+)</text>
        <dbReference type="Rhea" id="RHEA:50532"/>
        <dbReference type="Rhea" id="RHEA-COMP:12717"/>
        <dbReference type="Rhea" id="RHEA-COMP:12718"/>
        <dbReference type="ChEBI" id="CHEBI:15378"/>
        <dbReference type="ChEBI" id="CHEBI:57287"/>
        <dbReference type="ChEBI" id="CHEBI:57288"/>
        <dbReference type="ChEBI" id="CHEBI:133384"/>
        <dbReference type="ChEBI" id="CHEBI:133385"/>
        <dbReference type="EC" id="2.3.1.256"/>
    </reaction>
</comment>
<sequence>MMNVTANESNVKLKTVKDDLKVDILKENHHKNDIKINGLLNGASKDIGPIIKKMGTKDPKIYGDSDLLKKGEKLNSVKISNDVSENLSIVGDKINKGLNSDDIIKRVHSNKFDSNDNLMQVEKILPNVSCPDIDITEHLTCLSCTDDLFLPNIGNVDLNNSHSSLDTNCALTTTELSTSEYDEALKRNNENSECGSSPTDKLYCAKSKSPNELSIEYVQYENELQMPLIMKIIQKDLSEPYSIYTYRYFIHNWPKLCFLAMDNEKCVGAIVCKLDYHRKIFKRGYIAMLAVDKDYRKQGIGSTLVKKAIQEMIIGDADEVVLETEVTNKPALQLYEALGFVRDKRLFRYYLNGVDALRLKLWLR</sequence>
<dbReference type="PROSITE" id="PS51186">
    <property type="entry name" value="GNAT"/>
    <property type="match status" value="1"/>
</dbReference>
<dbReference type="GO" id="GO:0120518">
    <property type="term" value="F:protein N-terminal-methionine acetyltransferase activity"/>
    <property type="evidence" value="ECO:0007669"/>
    <property type="project" value="UniProtKB-EC"/>
</dbReference>
<dbReference type="Pfam" id="PF00583">
    <property type="entry name" value="Acetyltransf_1"/>
    <property type="match status" value="1"/>
</dbReference>
<comment type="subcellular location">
    <subcellularLocation>
        <location evidence="2">Cytoplasm</location>
    </subcellularLocation>
    <subcellularLocation>
        <location evidence="1">Nucleus</location>
    </subcellularLocation>
</comment>
<protein>
    <recommendedName>
        <fullName evidence="13">N-terminal methionine N(alpha)-acetyltransferase NatC</fullName>
        <ecNumber evidence="13">2.3.1.256</ecNumber>
    </recommendedName>
    <alternativeName>
        <fullName evidence="14">N-acetyltransferase MAK3 homolog</fullName>
    </alternativeName>
    <alternativeName>
        <fullName evidence="15">NatC catalytic subunit</fullName>
    </alternativeName>
</protein>